<sequence length="226" mass="24354">MTLTLENVEVTIQAAPILRGVSFELGNGERLGLVGRNGAGKTTVMRTITGLANLAGGRVSWNGEDISQMPPRERARLGFGYMPEDRRLVPDLTVEENMLLPAWANSDIDGDTGLAFVYDLMPELTQMAARKALLLSGGQQKMVALGRALIAGRRVLLLDEPFEGVAPALAKRISEVITSLRGEGLSVLIAQSELSHSLDLLQRECVIERGEIIKVNVIDAKPAAQA</sequence>
<accession>A0A5S3PZX2</accession>
<dbReference type="Pfam" id="PF00005">
    <property type="entry name" value="ABC_tran"/>
    <property type="match status" value="1"/>
</dbReference>
<protein>
    <submittedName>
        <fullName evidence="7">ATP-binding cassette domain-containing protein</fullName>
    </submittedName>
</protein>
<keyword evidence="4 7" id="KW-0067">ATP-binding</keyword>
<proteinExistence type="inferred from homology"/>
<dbReference type="PROSITE" id="PS00211">
    <property type="entry name" value="ABC_TRANSPORTER_1"/>
    <property type="match status" value="1"/>
</dbReference>
<dbReference type="Gene3D" id="3.40.50.300">
    <property type="entry name" value="P-loop containing nucleotide triphosphate hydrolases"/>
    <property type="match status" value="1"/>
</dbReference>
<evidence type="ECO:0000313" key="8">
    <source>
        <dbReference type="Proteomes" id="UP000309550"/>
    </source>
</evidence>
<dbReference type="EMBL" id="VANS01000007">
    <property type="protein sequence ID" value="TMM49583.1"/>
    <property type="molecule type" value="Genomic_DNA"/>
</dbReference>
<comment type="similarity">
    <text evidence="1">Belongs to the ABC transporter superfamily.</text>
</comment>
<dbReference type="PROSITE" id="PS50893">
    <property type="entry name" value="ABC_TRANSPORTER_2"/>
    <property type="match status" value="1"/>
</dbReference>
<evidence type="ECO:0000256" key="4">
    <source>
        <dbReference type="ARBA" id="ARBA00022840"/>
    </source>
</evidence>
<dbReference type="PANTHER" id="PTHR43820">
    <property type="entry name" value="HIGH-AFFINITY BRANCHED-CHAIN AMINO ACID TRANSPORT ATP-BINDING PROTEIN LIVF"/>
    <property type="match status" value="1"/>
</dbReference>
<reference evidence="7 8" key="1">
    <citation type="submission" date="2019-05" db="EMBL/GenBank/DDBJ databases">
        <title>Sulfitobacter sabulilitoris sp. nov., isolated from a marine sand.</title>
        <authorList>
            <person name="Yoon J.-H."/>
        </authorList>
    </citation>
    <scope>NUCLEOTIDE SEQUENCE [LARGE SCALE GENOMIC DNA]</scope>
    <source>
        <strain evidence="7 8">HSMS-29</strain>
    </source>
</reference>
<dbReference type="InterPro" id="IPR052156">
    <property type="entry name" value="BCAA_Transport_ATP-bd_LivF"/>
</dbReference>
<dbReference type="InterPro" id="IPR017871">
    <property type="entry name" value="ABC_transporter-like_CS"/>
</dbReference>
<dbReference type="GO" id="GO:0015658">
    <property type="term" value="F:branched-chain amino acid transmembrane transporter activity"/>
    <property type="evidence" value="ECO:0007669"/>
    <property type="project" value="TreeGrafter"/>
</dbReference>
<dbReference type="PANTHER" id="PTHR43820:SF4">
    <property type="entry name" value="HIGH-AFFINITY BRANCHED-CHAIN AMINO ACID TRANSPORT ATP-BINDING PROTEIN LIVF"/>
    <property type="match status" value="1"/>
</dbReference>
<keyword evidence="5" id="KW-0029">Amino-acid transport</keyword>
<dbReference type="OrthoDB" id="7846240at2"/>
<evidence type="ECO:0000256" key="5">
    <source>
        <dbReference type="ARBA" id="ARBA00022970"/>
    </source>
</evidence>
<dbReference type="GO" id="GO:0016887">
    <property type="term" value="F:ATP hydrolysis activity"/>
    <property type="evidence" value="ECO:0007669"/>
    <property type="project" value="InterPro"/>
</dbReference>
<keyword evidence="3" id="KW-0547">Nucleotide-binding</keyword>
<evidence type="ECO:0000256" key="3">
    <source>
        <dbReference type="ARBA" id="ARBA00022741"/>
    </source>
</evidence>
<keyword evidence="2" id="KW-0813">Transport</keyword>
<dbReference type="GO" id="GO:0005524">
    <property type="term" value="F:ATP binding"/>
    <property type="evidence" value="ECO:0007669"/>
    <property type="project" value="UniProtKB-KW"/>
</dbReference>
<dbReference type="SMART" id="SM00382">
    <property type="entry name" value="AAA"/>
    <property type="match status" value="1"/>
</dbReference>
<dbReference type="AlphaFoldDB" id="A0A5S3PZX2"/>
<dbReference type="InterPro" id="IPR003439">
    <property type="entry name" value="ABC_transporter-like_ATP-bd"/>
</dbReference>
<feature type="domain" description="ABC transporter" evidence="6">
    <location>
        <begin position="3"/>
        <end position="226"/>
    </location>
</feature>
<name>A0A5S3PZX2_9RHOB</name>
<dbReference type="InterPro" id="IPR027417">
    <property type="entry name" value="P-loop_NTPase"/>
</dbReference>
<organism evidence="7 8">
    <name type="scientific">Sulfitobacter sabulilitoris</name>
    <dbReference type="NCBI Taxonomy" id="2562655"/>
    <lineage>
        <taxon>Bacteria</taxon>
        <taxon>Pseudomonadati</taxon>
        <taxon>Pseudomonadota</taxon>
        <taxon>Alphaproteobacteria</taxon>
        <taxon>Rhodobacterales</taxon>
        <taxon>Roseobacteraceae</taxon>
        <taxon>Sulfitobacter</taxon>
    </lineage>
</organism>
<gene>
    <name evidence="7" type="ORF">FDT80_17710</name>
</gene>
<dbReference type="GO" id="GO:0015807">
    <property type="term" value="P:L-amino acid transport"/>
    <property type="evidence" value="ECO:0007669"/>
    <property type="project" value="TreeGrafter"/>
</dbReference>
<evidence type="ECO:0000313" key="7">
    <source>
        <dbReference type="EMBL" id="TMM49583.1"/>
    </source>
</evidence>
<evidence type="ECO:0000256" key="1">
    <source>
        <dbReference type="ARBA" id="ARBA00005417"/>
    </source>
</evidence>
<dbReference type="InterPro" id="IPR003593">
    <property type="entry name" value="AAA+_ATPase"/>
</dbReference>
<keyword evidence="8" id="KW-1185">Reference proteome</keyword>
<evidence type="ECO:0000259" key="6">
    <source>
        <dbReference type="PROSITE" id="PS50893"/>
    </source>
</evidence>
<comment type="caution">
    <text evidence="7">The sequence shown here is derived from an EMBL/GenBank/DDBJ whole genome shotgun (WGS) entry which is preliminary data.</text>
</comment>
<dbReference type="SUPFAM" id="SSF52540">
    <property type="entry name" value="P-loop containing nucleoside triphosphate hydrolases"/>
    <property type="match status" value="1"/>
</dbReference>
<dbReference type="RefSeq" id="WP_138663665.1">
    <property type="nucleotide sequence ID" value="NZ_VANS01000007.1"/>
</dbReference>
<evidence type="ECO:0000256" key="2">
    <source>
        <dbReference type="ARBA" id="ARBA00022448"/>
    </source>
</evidence>
<dbReference type="Proteomes" id="UP000309550">
    <property type="component" value="Unassembled WGS sequence"/>
</dbReference>